<dbReference type="EMBL" id="MU273962">
    <property type="protein sequence ID" value="KAI0027216.1"/>
    <property type="molecule type" value="Genomic_DNA"/>
</dbReference>
<keyword evidence="2" id="KW-1185">Reference proteome</keyword>
<dbReference type="Proteomes" id="UP000814128">
    <property type="component" value="Unassembled WGS sequence"/>
</dbReference>
<reference evidence="1" key="1">
    <citation type="submission" date="2021-02" db="EMBL/GenBank/DDBJ databases">
        <authorList>
            <consortium name="DOE Joint Genome Institute"/>
            <person name="Ahrendt S."/>
            <person name="Looney B.P."/>
            <person name="Miyauchi S."/>
            <person name="Morin E."/>
            <person name="Drula E."/>
            <person name="Courty P.E."/>
            <person name="Chicoki N."/>
            <person name="Fauchery L."/>
            <person name="Kohler A."/>
            <person name="Kuo A."/>
            <person name="Labutti K."/>
            <person name="Pangilinan J."/>
            <person name="Lipzen A."/>
            <person name="Riley R."/>
            <person name="Andreopoulos W."/>
            <person name="He G."/>
            <person name="Johnson J."/>
            <person name="Barry K.W."/>
            <person name="Grigoriev I.V."/>
            <person name="Nagy L."/>
            <person name="Hibbett D."/>
            <person name="Henrissat B."/>
            <person name="Matheny P.B."/>
            <person name="Labbe J."/>
            <person name="Martin F."/>
        </authorList>
    </citation>
    <scope>NUCLEOTIDE SEQUENCE</scope>
    <source>
        <strain evidence="1">EC-137</strain>
    </source>
</reference>
<comment type="caution">
    <text evidence="1">The sequence shown here is derived from an EMBL/GenBank/DDBJ whole genome shotgun (WGS) entry which is preliminary data.</text>
</comment>
<organism evidence="1 2">
    <name type="scientific">Vararia minispora EC-137</name>
    <dbReference type="NCBI Taxonomy" id="1314806"/>
    <lineage>
        <taxon>Eukaryota</taxon>
        <taxon>Fungi</taxon>
        <taxon>Dikarya</taxon>
        <taxon>Basidiomycota</taxon>
        <taxon>Agaricomycotina</taxon>
        <taxon>Agaricomycetes</taxon>
        <taxon>Russulales</taxon>
        <taxon>Lachnocladiaceae</taxon>
        <taxon>Vararia</taxon>
    </lineage>
</organism>
<protein>
    <submittedName>
        <fullName evidence="1">Uncharacterized protein</fullName>
    </submittedName>
</protein>
<gene>
    <name evidence="1" type="ORF">K488DRAFT_62297</name>
</gene>
<accession>A0ACB8Q735</accession>
<reference evidence="1" key="2">
    <citation type="journal article" date="2022" name="New Phytol.">
        <title>Evolutionary transition to the ectomycorrhizal habit in the genomes of a hyperdiverse lineage of mushroom-forming fungi.</title>
        <authorList>
            <person name="Looney B."/>
            <person name="Miyauchi S."/>
            <person name="Morin E."/>
            <person name="Drula E."/>
            <person name="Courty P.E."/>
            <person name="Kohler A."/>
            <person name="Kuo A."/>
            <person name="LaButti K."/>
            <person name="Pangilinan J."/>
            <person name="Lipzen A."/>
            <person name="Riley R."/>
            <person name="Andreopoulos W."/>
            <person name="He G."/>
            <person name="Johnson J."/>
            <person name="Nolan M."/>
            <person name="Tritt A."/>
            <person name="Barry K.W."/>
            <person name="Grigoriev I.V."/>
            <person name="Nagy L.G."/>
            <person name="Hibbett D."/>
            <person name="Henrissat B."/>
            <person name="Matheny P.B."/>
            <person name="Labbe J."/>
            <person name="Martin F.M."/>
        </authorList>
    </citation>
    <scope>NUCLEOTIDE SEQUENCE</scope>
    <source>
        <strain evidence="1">EC-137</strain>
    </source>
</reference>
<name>A0ACB8Q735_9AGAM</name>
<evidence type="ECO:0000313" key="2">
    <source>
        <dbReference type="Proteomes" id="UP000814128"/>
    </source>
</evidence>
<evidence type="ECO:0000313" key="1">
    <source>
        <dbReference type="EMBL" id="KAI0027216.1"/>
    </source>
</evidence>
<sequence length="801" mass="88442">MSSLRTRKSTALGSISRSSRGTKQQQQQPAKLSKSNKDARKSRVDDKIKKRLSMRYADISAPTDVSGVPSVPTIPTALRPGRAQGRGDVAEPTKPTKEQLKEAENKLLDADNFDPDAYLKIKLANSTEAELKTLQSSLQTSKDDVAVDLQRNVFKNYAQFVEISKEISTLENEMLELKESLAEWKSMPGVLHIDESSSAADRRRNVRSSIADLRVLYANQMQALHSQVEGSAKFVPTTPGRHVVSEMDNIAELNAATYKPINTVRFVILDDAVLVARKRRRRNANESDKLVADRCWTLNEMLVLDTKDSTALVNVFKIRQGKETHVYRTETSGEKRALLVQLRSVAEEFYAKKRREREGEYERRKTIFSNGDRTGDDWMVDLAAQAGMSDGAKEKAERDTQWIGDFTDELAVAIALREWEKAAGLVEEGEAKVANMPQLSIKLTPLTASLTASLLQALSSPNNMKAMVVRLIHLLIRLRAGPAARTTFLSARAETIKRLVRMIRFEGQIGMYVNDLAVVIFTAIKHTADWYLTSFKENEDASAYIEWARQQMESFAAIFRKQVYSSDVEQKTIDEAYNITYLQHRRLLQEYGIDFRFLLDDLLLEHPKEKPVPPPIVQPIFDRPKFSASLSSSASSSNLRSPRSIPTTSSAPVSRSRTPVNYTAAPAVSVVPPMPPLPPSGPSRPTTPSARPTTPSSTAYPSTASARPTTPSARSRPGSPTSPRISNTTSVSPTPMRTAAPVPIRPGAPTPTLSESLRSRASPAPPPRSRDRPSSNAGARPLLSSRASRAGESVGSTGGYF</sequence>
<proteinExistence type="predicted"/>